<name>A0ABR1I289_9HYPO</name>
<feature type="region of interest" description="Disordered" evidence="1">
    <location>
        <begin position="207"/>
        <end position="253"/>
    </location>
</feature>
<proteinExistence type="predicted"/>
<feature type="compositionally biased region" description="Polar residues" evidence="1">
    <location>
        <begin position="23"/>
        <end position="36"/>
    </location>
</feature>
<sequence>MPYLYFSIYHNSESGPSEKTHESNTNSQQTNPPTENRGQREQNKPPTDPPTQNKGDSSKPVPDEIALGQKLFKAYKNEVIHQPSTLDEFYYHFATDEESRLDQKERNRTQVVTKYLRGQEVQDWVTWPLLRVSQLWIWVIEDKWLITSNSCGTGPKGDPLVQEILDDLNKKTKARTHWCGPSSATEMSRLIVDYCINAYDRKRKVVEPYRSQTKGTAKNNSSHPGLPEDKNSLSDDGLRKEERSIRDQEKPLMTERFQKAIKKTTKLLFKSTDAADDQSKDDVKEDQARQLTIEELRKATKTTARYLLNVKDIRDELNILKTIAEFQKKVQRKMDAAKTNTTAEEDLAAKYICNDIEELDKMAEKTQSAVGRL</sequence>
<dbReference type="Proteomes" id="UP001498421">
    <property type="component" value="Unassembled WGS sequence"/>
</dbReference>
<accession>A0ABR1I289</accession>
<evidence type="ECO:0000313" key="2">
    <source>
        <dbReference type="EMBL" id="KAK7427617.1"/>
    </source>
</evidence>
<dbReference type="EMBL" id="JAZAVK010000051">
    <property type="protein sequence ID" value="KAK7427617.1"/>
    <property type="molecule type" value="Genomic_DNA"/>
</dbReference>
<reference evidence="2 3" key="1">
    <citation type="journal article" date="2025" name="Microbiol. Resour. Announc.">
        <title>Draft genome sequences for Neonectria magnoliae and Neonectria punicea, canker pathogens of Liriodendron tulipifera and Acer saccharum in West Virginia.</title>
        <authorList>
            <person name="Petronek H.M."/>
            <person name="Kasson M.T."/>
            <person name="Metheny A.M."/>
            <person name="Stauder C.M."/>
            <person name="Lovett B."/>
            <person name="Lynch S.C."/>
            <person name="Garnas J.R."/>
            <person name="Kasson L.R."/>
            <person name="Stajich J.E."/>
        </authorList>
    </citation>
    <scope>NUCLEOTIDE SEQUENCE [LARGE SCALE GENOMIC DNA]</scope>
    <source>
        <strain evidence="2 3">NRRL 64651</strain>
    </source>
</reference>
<organism evidence="2 3">
    <name type="scientific">Neonectria magnoliae</name>
    <dbReference type="NCBI Taxonomy" id="2732573"/>
    <lineage>
        <taxon>Eukaryota</taxon>
        <taxon>Fungi</taxon>
        <taxon>Dikarya</taxon>
        <taxon>Ascomycota</taxon>
        <taxon>Pezizomycotina</taxon>
        <taxon>Sordariomycetes</taxon>
        <taxon>Hypocreomycetidae</taxon>
        <taxon>Hypocreales</taxon>
        <taxon>Nectriaceae</taxon>
        <taxon>Neonectria</taxon>
    </lineage>
</organism>
<evidence type="ECO:0000313" key="3">
    <source>
        <dbReference type="Proteomes" id="UP001498421"/>
    </source>
</evidence>
<feature type="compositionally biased region" description="Basic and acidic residues" evidence="1">
    <location>
        <begin position="226"/>
        <end position="253"/>
    </location>
</feature>
<feature type="region of interest" description="Disordered" evidence="1">
    <location>
        <begin position="1"/>
        <end position="62"/>
    </location>
</feature>
<feature type="compositionally biased region" description="Polar residues" evidence="1">
    <location>
        <begin position="210"/>
        <end position="223"/>
    </location>
</feature>
<comment type="caution">
    <text evidence="2">The sequence shown here is derived from an EMBL/GenBank/DDBJ whole genome shotgun (WGS) entry which is preliminary data.</text>
</comment>
<gene>
    <name evidence="2" type="ORF">QQZ08_005892</name>
</gene>
<evidence type="ECO:0000256" key="1">
    <source>
        <dbReference type="SAM" id="MobiDB-lite"/>
    </source>
</evidence>
<keyword evidence="3" id="KW-1185">Reference proteome</keyword>
<protein>
    <submittedName>
        <fullName evidence="2">Uncharacterized protein</fullName>
    </submittedName>
</protein>